<proteinExistence type="predicted"/>
<sequence length="140" mass="14973">MDDIAAFKLDSLPDITFTVTRAISSGGENPAGFLNFAARREQPEILGGGGRPGPVGPEAVDTPRIRGGKVPFVFRTLPGYTFYASQIEPRVGDPEGPTLLAGFGNIPETSQRSPGWIRITCKGPDDDEELEFFGFSGPES</sequence>
<dbReference type="AlphaFoldDB" id="Q7D702"/>
<organism evidence="1 2">
    <name type="scientific">Mycobacterium tuberculosis (strain CDC 1551 / Oshkosh)</name>
    <dbReference type="NCBI Taxonomy" id="83331"/>
    <lineage>
        <taxon>Bacteria</taxon>
        <taxon>Bacillati</taxon>
        <taxon>Actinomycetota</taxon>
        <taxon>Actinomycetes</taxon>
        <taxon>Mycobacteriales</taxon>
        <taxon>Mycobacteriaceae</taxon>
        <taxon>Mycobacterium</taxon>
        <taxon>Mycobacterium tuberculosis complex</taxon>
    </lineage>
</organism>
<gene>
    <name evidence="1" type="ordered locus">MT2589</name>
</gene>
<protein>
    <submittedName>
        <fullName evidence="1">Uncharacterized protein</fullName>
    </submittedName>
</protein>
<keyword evidence="2" id="KW-1185">Reference proteome</keyword>
<dbReference type="EMBL" id="AE000516">
    <property type="protein sequence ID" value="AAK46894.1"/>
    <property type="molecule type" value="Genomic_DNA"/>
</dbReference>
<name>Q7D702_MYCTO</name>
<accession>Q7D702</accession>
<dbReference type="HOGENOM" id="CLU_1832976_0_0_11"/>
<dbReference type="KEGG" id="mtc:MT2589"/>
<dbReference type="Proteomes" id="UP000001020">
    <property type="component" value="Chromosome"/>
</dbReference>
<evidence type="ECO:0000313" key="1">
    <source>
        <dbReference type="EMBL" id="AAK46894.1"/>
    </source>
</evidence>
<reference evidence="1 2" key="1">
    <citation type="journal article" date="2002" name="J. Bacteriol.">
        <title>Whole-genome comparison of Mycobacterium tuberculosis clinical and laboratory strains.</title>
        <authorList>
            <person name="Fleischmann R.D."/>
            <person name="Alland D."/>
            <person name="Eisen J.A."/>
            <person name="Carpenter L."/>
            <person name="White O."/>
            <person name="Peterson J."/>
            <person name="DeBoy R."/>
            <person name="Dodson R."/>
            <person name="Gwinn M."/>
            <person name="Haft D."/>
            <person name="Hickey E."/>
            <person name="Kolonay J.F."/>
            <person name="Nelson W.C."/>
            <person name="Umayam L.A."/>
            <person name="Ermolaeva M."/>
            <person name="Salzberg S.L."/>
            <person name="Delcher A."/>
            <person name="Utterback T."/>
            <person name="Weidman J."/>
            <person name="Khouri H."/>
            <person name="Gill J."/>
            <person name="Mikula A."/>
            <person name="Bishai W."/>
            <person name="Jacobs Jr W.R.Jr."/>
            <person name="Venter J.C."/>
            <person name="Fraser C.M."/>
        </authorList>
    </citation>
    <scope>NUCLEOTIDE SEQUENCE [LARGE SCALE GENOMIC DNA]</scope>
    <source>
        <strain evidence="2">CDC 1551 / Oshkosh</strain>
    </source>
</reference>
<evidence type="ECO:0000313" key="2">
    <source>
        <dbReference type="Proteomes" id="UP000001020"/>
    </source>
</evidence>
<dbReference type="RefSeq" id="WP_010924539.1">
    <property type="nucleotide sequence ID" value="NC_002755.2"/>
</dbReference>